<reference evidence="1 2" key="1">
    <citation type="journal article" date="2011" name="J. Bacteriol.">
        <title>Complete genome sequence of Polymorphum gilvum SL003B-26A1T, a crude oil-degrading bacterium from oil-polluted saline soil.</title>
        <authorList>
            <person name="Li S.G."/>
            <person name="Tang Y.Q."/>
            <person name="Nie Y."/>
            <person name="Cai M."/>
            <person name="Wu X.L."/>
        </authorList>
    </citation>
    <scope>NUCLEOTIDE SEQUENCE [LARGE SCALE GENOMIC DNA]</scope>
    <source>
        <strain evidence="2">LMG 25793 / CGMCC 1.9160 / SL003B-26A1</strain>
        <plasmid evidence="1 2">pSL003B</plasmid>
    </source>
</reference>
<keyword evidence="1" id="KW-0614">Plasmid</keyword>
<gene>
    <name evidence="1" type="ordered locus">SL003B_p0064</name>
</gene>
<protein>
    <submittedName>
        <fullName evidence="1">Uncharacterized protein</fullName>
    </submittedName>
</protein>
<dbReference type="HOGENOM" id="CLU_3237470_0_0_5"/>
<dbReference type="AlphaFoldDB" id="F2J703"/>
<geneLocation type="plasmid" evidence="1 2">
    <name>pSL003B</name>
</geneLocation>
<dbReference type="Proteomes" id="UP000008130">
    <property type="component" value="Plasmid pSL003B"/>
</dbReference>
<organism evidence="1 2">
    <name type="scientific">Polymorphum gilvum (strain LMG 25793 / CGMCC 1.9160 / SL003B-26A1)</name>
    <dbReference type="NCBI Taxonomy" id="991905"/>
    <lineage>
        <taxon>Bacteria</taxon>
        <taxon>Pseudomonadati</taxon>
        <taxon>Pseudomonadota</taxon>
        <taxon>Alphaproteobacteria</taxon>
        <taxon>Rhodobacterales</taxon>
        <taxon>Paracoccaceae</taxon>
        <taxon>Polymorphum</taxon>
    </lineage>
</organism>
<dbReference type="EMBL" id="CP002569">
    <property type="protein sequence ID" value="ADZ72825.1"/>
    <property type="molecule type" value="Genomic_DNA"/>
</dbReference>
<proteinExistence type="predicted"/>
<accession>F2J703</accession>
<evidence type="ECO:0000313" key="2">
    <source>
        <dbReference type="Proteomes" id="UP000008130"/>
    </source>
</evidence>
<dbReference type="KEGG" id="pgv:SL003B_p0064"/>
<evidence type="ECO:0000313" key="1">
    <source>
        <dbReference type="EMBL" id="ADZ72825.1"/>
    </source>
</evidence>
<keyword evidence="2" id="KW-1185">Reference proteome</keyword>
<sequence>MTVEHAEHLVPVGDTLEYLADGREVHERAPFSLVGLKRGSSLR</sequence>
<name>F2J703_POLGS</name>